<dbReference type="EMBL" id="KK116022">
    <property type="protein sequence ID" value="KFM66599.1"/>
    <property type="molecule type" value="Genomic_DNA"/>
</dbReference>
<dbReference type="Proteomes" id="UP000054359">
    <property type="component" value="Unassembled WGS sequence"/>
</dbReference>
<name>A0A087TNB0_STEMI</name>
<proteinExistence type="predicted"/>
<evidence type="ECO:0000313" key="2">
    <source>
        <dbReference type="Proteomes" id="UP000054359"/>
    </source>
</evidence>
<reference evidence="1 2" key="1">
    <citation type="submission" date="2013-11" db="EMBL/GenBank/DDBJ databases">
        <title>Genome sequencing of Stegodyphus mimosarum.</title>
        <authorList>
            <person name="Bechsgaard J."/>
        </authorList>
    </citation>
    <scope>NUCLEOTIDE SEQUENCE [LARGE SCALE GENOMIC DNA]</scope>
</reference>
<sequence length="120" mass="13491">MKEQVYQDEEVIKTFFSPNGGLSITAQCPNSDDVVVEFKLCVKDYRIPVITLHCHPMKDKGRMKDVYNVTSDEMKHTLVDCGKNGAIQKMFFEDTGQVATTRVIFTCVLVEVKDDLPAGV</sequence>
<dbReference type="AlphaFoldDB" id="A0A087TNB0"/>
<dbReference type="OMA" id="ICIMNDH"/>
<feature type="non-terminal residue" evidence="1">
    <location>
        <position position="120"/>
    </location>
</feature>
<gene>
    <name evidence="1" type="ORF">X975_20141</name>
</gene>
<keyword evidence="2" id="KW-1185">Reference proteome</keyword>
<accession>A0A087TNB0</accession>
<dbReference type="OrthoDB" id="6436595at2759"/>
<organism evidence="1 2">
    <name type="scientific">Stegodyphus mimosarum</name>
    <name type="common">African social velvet spider</name>
    <dbReference type="NCBI Taxonomy" id="407821"/>
    <lineage>
        <taxon>Eukaryota</taxon>
        <taxon>Metazoa</taxon>
        <taxon>Ecdysozoa</taxon>
        <taxon>Arthropoda</taxon>
        <taxon>Chelicerata</taxon>
        <taxon>Arachnida</taxon>
        <taxon>Araneae</taxon>
        <taxon>Araneomorphae</taxon>
        <taxon>Entelegynae</taxon>
        <taxon>Eresoidea</taxon>
        <taxon>Eresidae</taxon>
        <taxon>Stegodyphus</taxon>
    </lineage>
</organism>
<evidence type="ECO:0000313" key="1">
    <source>
        <dbReference type="EMBL" id="KFM66599.1"/>
    </source>
</evidence>
<protein>
    <submittedName>
        <fullName evidence="1">Uncharacterized protein</fullName>
    </submittedName>
</protein>